<reference evidence="15" key="1">
    <citation type="journal article" date="2017" name="Genome Announc.">
        <title>Genome sequences of Cyberlindnera fabianii 65, Pichia kudriavzevii 129, and Saccharomyces cerevisiae 131 isolated from fermented masau fruits in Zimbabwe.</title>
        <authorList>
            <person name="van Rijswijck I.M.H."/>
            <person name="Derks M.F.L."/>
            <person name="Abee T."/>
            <person name="de Ridder D."/>
            <person name="Smid E.J."/>
        </authorList>
    </citation>
    <scope>NUCLEOTIDE SEQUENCE [LARGE SCALE GENOMIC DNA]</scope>
    <source>
        <strain evidence="15">129</strain>
    </source>
</reference>
<dbReference type="EC" id="6.1.1.5" evidence="2"/>
<dbReference type="GO" id="GO:0000049">
    <property type="term" value="F:tRNA binding"/>
    <property type="evidence" value="ECO:0007669"/>
    <property type="project" value="InterPro"/>
</dbReference>
<evidence type="ECO:0000256" key="6">
    <source>
        <dbReference type="ARBA" id="ARBA00022917"/>
    </source>
</evidence>
<reference evidence="13 16" key="3">
    <citation type="submission" date="2018-06" db="EMBL/GenBank/DDBJ databases">
        <title>Population genomics shows no distinction between pathogenic Candida krusei and environmental Pichia kudriavzevii: One species, four names.</title>
        <authorList>
            <person name="Douglass A.P."/>
            <person name="Offei B."/>
            <person name="Braun-Galleani S."/>
            <person name="Coughlan A.Y."/>
            <person name="Martos A."/>
            <person name="Ortiz-Merino R.A."/>
            <person name="Byrne K.P."/>
            <person name="Wolfe K.H."/>
        </authorList>
    </citation>
    <scope>NUCLEOTIDE SEQUENCE [LARGE SCALE GENOMIC DNA]</scope>
    <source>
        <strain evidence="13 16">CBS573</strain>
    </source>
</reference>
<dbReference type="InterPro" id="IPR033708">
    <property type="entry name" value="Anticodon_Ile_BEm"/>
</dbReference>
<dbReference type="AlphaFoldDB" id="A0A1V2LL08"/>
<evidence type="ECO:0000313" key="15">
    <source>
        <dbReference type="Proteomes" id="UP000189274"/>
    </source>
</evidence>
<dbReference type="InterPro" id="IPR001412">
    <property type="entry name" value="aa-tRNA-synth_I_CS"/>
</dbReference>
<dbReference type="CDD" id="cd07960">
    <property type="entry name" value="Anticodon_Ia_Ile_BEm"/>
    <property type="match status" value="1"/>
</dbReference>
<dbReference type="SUPFAM" id="SSF52374">
    <property type="entry name" value="Nucleotidylyl transferase"/>
    <property type="match status" value="1"/>
</dbReference>
<dbReference type="Pfam" id="PF08264">
    <property type="entry name" value="Anticodon_1"/>
    <property type="match status" value="1"/>
</dbReference>
<dbReference type="InterPro" id="IPR050081">
    <property type="entry name" value="Ile-tRNA_ligase"/>
</dbReference>
<keyword evidence="6 9" id="KW-0648">Protein biosynthesis</keyword>
<evidence type="ECO:0000256" key="9">
    <source>
        <dbReference type="RuleBase" id="RU363035"/>
    </source>
</evidence>
<dbReference type="STRING" id="4909.A0A1V2LL08"/>
<dbReference type="Proteomes" id="UP000249293">
    <property type="component" value="Chromosome 5"/>
</dbReference>
<dbReference type="OrthoDB" id="10264412at2759"/>
<protein>
    <recommendedName>
        <fullName evidence="2">isoleucine--tRNA ligase</fullName>
        <ecNumber evidence="2">6.1.1.5</ecNumber>
    </recommendedName>
    <alternativeName>
        <fullName evidence="8">Isoleucyl-tRNA synthetase</fullName>
    </alternativeName>
</protein>
<dbReference type="InterPro" id="IPR009008">
    <property type="entry name" value="Val/Leu/Ile-tRNA-synth_edit"/>
</dbReference>
<dbReference type="VEuPathDB" id="FungiDB:C5L36_0E05590"/>
<keyword evidence="5 9" id="KW-0067">ATP-binding</keyword>
<dbReference type="GO" id="GO:0006428">
    <property type="term" value="P:isoleucyl-tRNA aminoacylation"/>
    <property type="evidence" value="ECO:0007669"/>
    <property type="project" value="InterPro"/>
</dbReference>
<dbReference type="InterPro" id="IPR014729">
    <property type="entry name" value="Rossmann-like_a/b/a_fold"/>
</dbReference>
<evidence type="ECO:0000256" key="7">
    <source>
        <dbReference type="ARBA" id="ARBA00023146"/>
    </source>
</evidence>
<keyword evidence="16" id="KW-1185">Reference proteome</keyword>
<accession>A0A1V2LL08</accession>
<comment type="similarity">
    <text evidence="1 9">Belongs to the class-I aminoacyl-tRNA synthetase family.</text>
</comment>
<keyword evidence="10" id="KW-0175">Coiled coil</keyword>
<evidence type="ECO:0000256" key="1">
    <source>
        <dbReference type="ARBA" id="ARBA00005594"/>
    </source>
</evidence>
<evidence type="ECO:0000256" key="3">
    <source>
        <dbReference type="ARBA" id="ARBA00022598"/>
    </source>
</evidence>
<dbReference type="Pfam" id="PF00133">
    <property type="entry name" value="tRNA-synt_1"/>
    <property type="match status" value="1"/>
</dbReference>
<keyword evidence="3 9" id="KW-0436">Ligase</keyword>
<feature type="domain" description="Methionyl/Valyl/Leucyl/Isoleucyl-tRNA synthetase anticodon-binding" evidence="12">
    <location>
        <begin position="752"/>
        <end position="912"/>
    </location>
</feature>
<dbReference type="PROSITE" id="PS00178">
    <property type="entry name" value="AA_TRNA_LIGASE_I"/>
    <property type="match status" value="1"/>
</dbReference>
<dbReference type="PANTHER" id="PTHR42765:SF1">
    <property type="entry name" value="ISOLEUCINE--TRNA LIGASE, MITOCHONDRIAL"/>
    <property type="match status" value="1"/>
</dbReference>
<dbReference type="Gene3D" id="3.90.740.10">
    <property type="entry name" value="Valyl/Leucyl/Isoleucyl-tRNA synthetase, editing domain"/>
    <property type="match status" value="1"/>
</dbReference>
<name>A0A1V2LL08_PICKU</name>
<dbReference type="InterPro" id="IPR002300">
    <property type="entry name" value="aa-tRNA-synth_Ia"/>
</dbReference>
<dbReference type="Proteomes" id="UP000189274">
    <property type="component" value="Unassembled WGS sequence"/>
</dbReference>
<dbReference type="GO" id="GO:0002161">
    <property type="term" value="F:aminoacyl-tRNA deacylase activity"/>
    <property type="evidence" value="ECO:0007669"/>
    <property type="project" value="InterPro"/>
</dbReference>
<keyword evidence="4 9" id="KW-0547">Nucleotide-binding</keyword>
<keyword evidence="7 9" id="KW-0030">Aminoacyl-tRNA synthetase</keyword>
<dbReference type="InterPro" id="IPR002301">
    <property type="entry name" value="Ile-tRNA-ligase"/>
</dbReference>
<dbReference type="InterPro" id="IPR013155">
    <property type="entry name" value="M/V/L/I-tRNA-synth_anticd-bd"/>
</dbReference>
<dbReference type="InterPro" id="IPR009080">
    <property type="entry name" value="tRNAsynth_Ia_anticodon-bd"/>
</dbReference>
<dbReference type="SUPFAM" id="SSF47323">
    <property type="entry name" value="Anticodon-binding domain of a subclass of class I aminoacyl-tRNA synthetases"/>
    <property type="match status" value="1"/>
</dbReference>
<feature type="domain" description="Aminoacyl-tRNA synthetase class Ia" evidence="11">
    <location>
        <begin position="73"/>
        <end position="710"/>
    </location>
</feature>
<dbReference type="GO" id="GO:0004822">
    <property type="term" value="F:isoleucine-tRNA ligase activity"/>
    <property type="evidence" value="ECO:0007669"/>
    <property type="project" value="UniProtKB-EC"/>
</dbReference>
<evidence type="ECO:0000256" key="10">
    <source>
        <dbReference type="SAM" id="Coils"/>
    </source>
</evidence>
<evidence type="ECO:0000256" key="5">
    <source>
        <dbReference type="ARBA" id="ARBA00022840"/>
    </source>
</evidence>
<dbReference type="Gene3D" id="1.10.730.20">
    <property type="match status" value="1"/>
</dbReference>
<dbReference type="GO" id="GO:0005739">
    <property type="term" value="C:mitochondrion"/>
    <property type="evidence" value="ECO:0007669"/>
    <property type="project" value="TreeGrafter"/>
</dbReference>
<proteinExistence type="inferred from homology"/>
<evidence type="ECO:0000313" key="14">
    <source>
        <dbReference type="EMBL" id="ONH72257.1"/>
    </source>
</evidence>
<evidence type="ECO:0000256" key="4">
    <source>
        <dbReference type="ARBA" id="ARBA00022741"/>
    </source>
</evidence>
<gene>
    <name evidence="14" type="ORF">BOH78_3953</name>
    <name evidence="13" type="ORF">C5L36_0E05590</name>
</gene>
<dbReference type="EMBL" id="CP028777">
    <property type="protein sequence ID" value="AWU78504.1"/>
    <property type="molecule type" value="Genomic_DNA"/>
</dbReference>
<dbReference type="PANTHER" id="PTHR42765">
    <property type="entry name" value="SOLEUCYL-TRNA SYNTHETASE"/>
    <property type="match status" value="1"/>
</dbReference>
<dbReference type="SUPFAM" id="SSF50677">
    <property type="entry name" value="ValRS/IleRS/LeuRS editing domain"/>
    <property type="match status" value="1"/>
</dbReference>
<evidence type="ECO:0000256" key="8">
    <source>
        <dbReference type="ARBA" id="ARBA00032665"/>
    </source>
</evidence>
<evidence type="ECO:0000313" key="13">
    <source>
        <dbReference type="EMBL" id="AWU78504.1"/>
    </source>
</evidence>
<reference evidence="14" key="2">
    <citation type="submission" date="2017-01" db="EMBL/GenBank/DDBJ databases">
        <authorList>
            <person name="Mah S.A."/>
            <person name="Swanson W.J."/>
            <person name="Moy G.W."/>
            <person name="Vacquier V.D."/>
        </authorList>
    </citation>
    <scope>NUCLEOTIDE SEQUENCE [LARGE SCALE GENOMIC DNA]</scope>
    <source>
        <strain evidence="14">129</strain>
    </source>
</reference>
<organism evidence="14 15">
    <name type="scientific">Pichia kudriavzevii</name>
    <name type="common">Yeast</name>
    <name type="synonym">Issatchenkia orientalis</name>
    <dbReference type="NCBI Taxonomy" id="4909"/>
    <lineage>
        <taxon>Eukaryota</taxon>
        <taxon>Fungi</taxon>
        <taxon>Dikarya</taxon>
        <taxon>Ascomycota</taxon>
        <taxon>Saccharomycotina</taxon>
        <taxon>Pichiomycetes</taxon>
        <taxon>Pichiales</taxon>
        <taxon>Pichiaceae</taxon>
        <taxon>Pichia</taxon>
    </lineage>
</organism>
<evidence type="ECO:0000259" key="12">
    <source>
        <dbReference type="Pfam" id="PF08264"/>
    </source>
</evidence>
<dbReference type="CDD" id="cd00818">
    <property type="entry name" value="IleRS_core"/>
    <property type="match status" value="1"/>
</dbReference>
<dbReference type="GO" id="GO:0032543">
    <property type="term" value="P:mitochondrial translation"/>
    <property type="evidence" value="ECO:0007669"/>
    <property type="project" value="TreeGrafter"/>
</dbReference>
<feature type="coiled-coil region" evidence="10">
    <location>
        <begin position="128"/>
        <end position="165"/>
    </location>
</feature>
<dbReference type="Gene3D" id="3.40.50.620">
    <property type="entry name" value="HUPs"/>
    <property type="match status" value="2"/>
</dbReference>
<sequence>MLRSGRVLSFQHRRWLASAVKQKKQVPPVHLPETHFASRSSPILTETVLKPQTMGKLYHWNQGRSIPNGSIENLWVFHDGPPYANGDLHIGHALNKILKDIINRYQLINGKKVHYVPGWDCHGLPIELKTLEKLANERRVEEKRLKKEIKKNPQLREELEKLRSSKLSSTDIVRLSTEHALKEQQKQSLQFQDMAIMGDFTNPYMTLKKSYIVNQLRIFKKFFDNGMVKRQEKPVYWGCENATALAEGELEYNPNHKSTSAYVSFPISKKNGLLSQFENLKALIWTTTPWTLVSNLAICINDTMDYTVIKYKDSNLIVAQDLVARLSKEFEFTETDVSFKGSELLDCQYSSPLKQGEFPFLSGSHVTSSAGTGLVHTAPGHGHDDYLACLKNGIKPYSPVDKYGKYTNDVPSSLADLVGKKVLGEGSAMVLEKISQLNMLVKTSEIVHSYPYDWRSKKPIIIRSTPQWFIDVSQIKEETIEALERRVQFFPERGVNRLTSFIRNRNEWCISRQRSWGVPIPVLYHKETGKPLMSDEVIEKLIGIIEAGNVEGWFKYVESNTLPEELAHYAEEYILGTDTMDVWFDSGSSWKIIETYLKEEGVYEQAIERGYLADVYLEGSDQHRGWFQSSLLNKVGSKTPGEPLVLPYNRVITHGFTLDEKGEKMSKSIGNTVSPADIIHGNKNTKIPKIGIDGLRLWVAQSDYRNDVNVGPTILKHVGDNLKKLRFTFKFLLGNVGRDVPMMLYDELNPLDQYMLSRAARLRNSCVQDYENFEYFKVVKKINQFVNVDLSSIYFDARKDALYTDNVSSARRLSTLVAFSEILKVLVSVLAPILPILTQEVWNNMPAFITKGGLLETPFHSGFYTNDSYVRVNSDAEESFATILQFKEDVNKQVQALKESGVLQTSLECEVTISGPVENLDKELIEDVCVVSKVELHPNSEPLSLKVDKSPLHKCSRCWKHNVVVADEDVVEGEMKDLLCVRCQSA</sequence>
<dbReference type="GO" id="GO:0005524">
    <property type="term" value="F:ATP binding"/>
    <property type="evidence" value="ECO:0007669"/>
    <property type="project" value="UniProtKB-KW"/>
</dbReference>
<dbReference type="PRINTS" id="PR00984">
    <property type="entry name" value="TRNASYNTHILE"/>
</dbReference>
<dbReference type="NCBIfam" id="TIGR00392">
    <property type="entry name" value="ileS"/>
    <property type="match status" value="1"/>
</dbReference>
<evidence type="ECO:0000256" key="2">
    <source>
        <dbReference type="ARBA" id="ARBA00013165"/>
    </source>
</evidence>
<evidence type="ECO:0000313" key="16">
    <source>
        <dbReference type="Proteomes" id="UP000249293"/>
    </source>
</evidence>
<dbReference type="EMBL" id="MQVM01000023">
    <property type="protein sequence ID" value="ONH72257.1"/>
    <property type="molecule type" value="Genomic_DNA"/>
</dbReference>
<evidence type="ECO:0000259" key="11">
    <source>
        <dbReference type="Pfam" id="PF00133"/>
    </source>
</evidence>